<dbReference type="AlphaFoldDB" id="A0A3S9HRZ3"/>
<dbReference type="RefSeq" id="WP_126269305.1">
    <property type="nucleotide sequence ID" value="NZ_CP034463.1"/>
</dbReference>
<evidence type="ECO:0000313" key="2">
    <source>
        <dbReference type="Proteomes" id="UP000280197"/>
    </source>
</evidence>
<gene>
    <name evidence="1" type="ORF">EJC51_01390</name>
</gene>
<protein>
    <submittedName>
        <fullName evidence="1">Uncharacterized protein</fullName>
    </submittedName>
</protein>
<reference evidence="1 2" key="1">
    <citation type="submission" date="2018-12" db="EMBL/GenBank/DDBJ databases">
        <authorList>
            <person name="Li K."/>
        </authorList>
    </citation>
    <scope>NUCLEOTIDE SEQUENCE [LARGE SCALE GENOMIC DNA]</scope>
    <source>
        <strain evidence="2">CR22</strain>
    </source>
</reference>
<keyword evidence="2" id="KW-1185">Reference proteome</keyword>
<organism evidence="1 2">
    <name type="scientific">Streptomyces aquilus</name>
    <dbReference type="NCBI Taxonomy" id="2548456"/>
    <lineage>
        <taxon>Bacteria</taxon>
        <taxon>Bacillati</taxon>
        <taxon>Actinomycetota</taxon>
        <taxon>Actinomycetes</taxon>
        <taxon>Kitasatosporales</taxon>
        <taxon>Streptomycetaceae</taxon>
        <taxon>Streptomyces</taxon>
    </lineage>
</organism>
<name>A0A3S9HRZ3_9ACTN</name>
<evidence type="ECO:0000313" key="1">
    <source>
        <dbReference type="EMBL" id="AZP14918.1"/>
    </source>
</evidence>
<proteinExistence type="predicted"/>
<dbReference type="Proteomes" id="UP000280197">
    <property type="component" value="Chromosome"/>
</dbReference>
<accession>A0A3S9HRZ3</accession>
<sequence>MPATFQMAVTVLGSAAAGPFVMAFAAKLGERLGASVSVHLPRRRRSSRGQEEFVITSGRLPTDGISITIEVAAELTDEARLALIDLDVRQPELWGHHLRWDEGVKAWLPVPQRQGDEVIG</sequence>
<dbReference type="EMBL" id="CP034463">
    <property type="protein sequence ID" value="AZP14918.1"/>
    <property type="molecule type" value="Genomic_DNA"/>
</dbReference>
<dbReference type="KEGG" id="saqu:EJC51_01390"/>